<evidence type="ECO:0000313" key="3">
    <source>
        <dbReference type="Proteomes" id="UP000184073"/>
    </source>
</evidence>
<dbReference type="EMBL" id="KV878127">
    <property type="protein sequence ID" value="OJI99842.1"/>
    <property type="molecule type" value="Genomic_DNA"/>
</dbReference>
<feature type="region of interest" description="Disordered" evidence="1">
    <location>
        <begin position="234"/>
        <end position="269"/>
    </location>
</feature>
<dbReference type="Proteomes" id="UP000184073">
    <property type="component" value="Unassembled WGS sequence"/>
</dbReference>
<reference evidence="3" key="1">
    <citation type="journal article" date="2017" name="Genome Biol.">
        <title>Comparative genomics reveals high biological diversity and specific adaptations in the industrially and medically important fungal genus Aspergillus.</title>
        <authorList>
            <person name="de Vries R.P."/>
            <person name="Riley R."/>
            <person name="Wiebenga A."/>
            <person name="Aguilar-Osorio G."/>
            <person name="Amillis S."/>
            <person name="Uchima C.A."/>
            <person name="Anderluh G."/>
            <person name="Asadollahi M."/>
            <person name="Askin M."/>
            <person name="Barry K."/>
            <person name="Battaglia E."/>
            <person name="Bayram O."/>
            <person name="Benocci T."/>
            <person name="Braus-Stromeyer S.A."/>
            <person name="Caldana C."/>
            <person name="Canovas D."/>
            <person name="Cerqueira G.C."/>
            <person name="Chen F."/>
            <person name="Chen W."/>
            <person name="Choi C."/>
            <person name="Clum A."/>
            <person name="Dos Santos R.A."/>
            <person name="Damasio A.R."/>
            <person name="Diallinas G."/>
            <person name="Emri T."/>
            <person name="Fekete E."/>
            <person name="Flipphi M."/>
            <person name="Freyberg S."/>
            <person name="Gallo A."/>
            <person name="Gournas C."/>
            <person name="Habgood R."/>
            <person name="Hainaut M."/>
            <person name="Harispe M.L."/>
            <person name="Henrissat B."/>
            <person name="Hilden K.S."/>
            <person name="Hope R."/>
            <person name="Hossain A."/>
            <person name="Karabika E."/>
            <person name="Karaffa L."/>
            <person name="Karanyi Z."/>
            <person name="Krasevec N."/>
            <person name="Kuo A."/>
            <person name="Kusch H."/>
            <person name="LaButti K."/>
            <person name="Lagendijk E.L."/>
            <person name="Lapidus A."/>
            <person name="Levasseur A."/>
            <person name="Lindquist E."/>
            <person name="Lipzen A."/>
            <person name="Logrieco A.F."/>
            <person name="MacCabe A."/>
            <person name="Maekelae M.R."/>
            <person name="Malavazi I."/>
            <person name="Melin P."/>
            <person name="Meyer V."/>
            <person name="Mielnichuk N."/>
            <person name="Miskei M."/>
            <person name="Molnar A.P."/>
            <person name="Mule G."/>
            <person name="Ngan C.Y."/>
            <person name="Orejas M."/>
            <person name="Orosz E."/>
            <person name="Ouedraogo J.P."/>
            <person name="Overkamp K.M."/>
            <person name="Park H.-S."/>
            <person name="Perrone G."/>
            <person name="Piumi F."/>
            <person name="Punt P.J."/>
            <person name="Ram A.F."/>
            <person name="Ramon A."/>
            <person name="Rauscher S."/>
            <person name="Record E."/>
            <person name="Riano-Pachon D.M."/>
            <person name="Robert V."/>
            <person name="Roehrig J."/>
            <person name="Ruller R."/>
            <person name="Salamov A."/>
            <person name="Salih N.S."/>
            <person name="Samson R.A."/>
            <person name="Sandor E."/>
            <person name="Sanguinetti M."/>
            <person name="Schuetze T."/>
            <person name="Sepcic K."/>
            <person name="Shelest E."/>
            <person name="Sherlock G."/>
            <person name="Sophianopoulou V."/>
            <person name="Squina F.M."/>
            <person name="Sun H."/>
            <person name="Susca A."/>
            <person name="Todd R.B."/>
            <person name="Tsang A."/>
            <person name="Unkles S.E."/>
            <person name="van de Wiele N."/>
            <person name="van Rossen-Uffink D."/>
            <person name="Oliveira J.V."/>
            <person name="Vesth T.C."/>
            <person name="Visser J."/>
            <person name="Yu J.-H."/>
            <person name="Zhou M."/>
            <person name="Andersen M.R."/>
            <person name="Archer D.B."/>
            <person name="Baker S.E."/>
            <person name="Benoit I."/>
            <person name="Brakhage A.A."/>
            <person name="Braus G.H."/>
            <person name="Fischer R."/>
            <person name="Frisvad J.C."/>
            <person name="Goldman G.H."/>
            <person name="Houbraken J."/>
            <person name="Oakley B."/>
            <person name="Pocsi I."/>
            <person name="Scazzocchio C."/>
            <person name="Seiboth B."/>
            <person name="vanKuyk P.A."/>
            <person name="Wortman J."/>
            <person name="Dyer P.S."/>
            <person name="Grigoriev I.V."/>
        </authorList>
    </citation>
    <scope>NUCLEOTIDE SEQUENCE [LARGE SCALE GENOMIC DNA]</scope>
    <source>
        <strain evidence="3">CBS 583.65</strain>
    </source>
</reference>
<dbReference type="STRING" id="1036611.A0A1L9PEB6"/>
<dbReference type="VEuPathDB" id="FungiDB:ASPVEDRAFT_70137"/>
<dbReference type="InterPro" id="IPR043504">
    <property type="entry name" value="Peptidase_S1_PA_chymotrypsin"/>
</dbReference>
<protein>
    <submittedName>
        <fullName evidence="2">Uncharacterized protein</fullName>
    </submittedName>
</protein>
<name>A0A1L9PEB6_ASPVE</name>
<dbReference type="GeneID" id="63731570"/>
<dbReference type="AlphaFoldDB" id="A0A1L9PEB6"/>
<dbReference type="InterPro" id="IPR009003">
    <property type="entry name" value="Peptidase_S1_PA"/>
</dbReference>
<gene>
    <name evidence="2" type="ORF">ASPVEDRAFT_70137</name>
</gene>
<keyword evidence="3" id="KW-1185">Reference proteome</keyword>
<accession>A0A1L9PEB6</accession>
<dbReference type="SUPFAM" id="SSF50494">
    <property type="entry name" value="Trypsin-like serine proteases"/>
    <property type="match status" value="1"/>
</dbReference>
<evidence type="ECO:0000256" key="1">
    <source>
        <dbReference type="SAM" id="MobiDB-lite"/>
    </source>
</evidence>
<organism evidence="2 3">
    <name type="scientific">Aspergillus versicolor CBS 583.65</name>
    <dbReference type="NCBI Taxonomy" id="1036611"/>
    <lineage>
        <taxon>Eukaryota</taxon>
        <taxon>Fungi</taxon>
        <taxon>Dikarya</taxon>
        <taxon>Ascomycota</taxon>
        <taxon>Pezizomycotina</taxon>
        <taxon>Eurotiomycetes</taxon>
        <taxon>Eurotiomycetidae</taxon>
        <taxon>Eurotiales</taxon>
        <taxon>Aspergillaceae</taxon>
        <taxon>Aspergillus</taxon>
        <taxon>Aspergillus subgen. Nidulantes</taxon>
    </lineage>
</organism>
<dbReference type="Gene3D" id="2.40.10.10">
    <property type="entry name" value="Trypsin-like serine proteases"/>
    <property type="match status" value="1"/>
</dbReference>
<feature type="region of interest" description="Disordered" evidence="1">
    <location>
        <begin position="101"/>
        <end position="126"/>
    </location>
</feature>
<sequence>MDPRLEEDAKIHSCHPNDAVVPVWTDIVYDILARVHDTTGINTIGCFRIGSDMDRLRCPPTVLVGIDRQVFRDWKVVREAIVSALNSRGLESVGVRIRKDKKPRRANNIERNPIQPSDCRPDPPLGYSLGPHNMKDAIGTLRGWVELKSPRTGQWVSFAITCTHCCLPPRGALNDEDQEILWKWKQEGVRFGDPDAARLLSVDAPCYRDIKAGIDAKESLIDVTKADHAYRRVEGARAQGRSSSSGDQEGWKRASDFPSTSDPSKLSVRDWALVQPKSGRSAGENDIGTLSGFLHRRHVGQFKTALPPKDEKVYKIGRVSGFTSGQFGALQSCSLENETKNGHTVSRQTWEHVVTQPSGAFLELGDSGSLLFDANGDVLGMLFGASDKGDISYFTATADLLQDIKSITGALDVRLKQA</sequence>
<proteinExistence type="predicted"/>
<dbReference type="OrthoDB" id="5424209at2759"/>
<dbReference type="RefSeq" id="XP_040665605.1">
    <property type="nucleotide sequence ID" value="XM_040816059.1"/>
</dbReference>
<evidence type="ECO:0000313" key="2">
    <source>
        <dbReference type="EMBL" id="OJI99842.1"/>
    </source>
</evidence>